<dbReference type="Pfam" id="PF00155">
    <property type="entry name" value="Aminotran_1_2"/>
    <property type="match status" value="1"/>
</dbReference>
<dbReference type="HOGENOM" id="CLU_017584_0_1_9"/>
<accession>V2Z881</accession>
<dbReference type="STRING" id="592026.GCWU0000282_002009"/>
<comment type="caution">
    <text evidence="7">The sequence shown here is derived from an EMBL/GenBank/DDBJ whole genome shotgun (WGS) entry which is preliminary data.</text>
</comment>
<sequence length="466" mass="53945">MYRYKLVGQNDKPVYELLYEYIRNDILTGKLVSGDRLPSKRNMASDNGISVTTVVNAYNQLLMEGYIKSFEKKGYFVSDISALPKVKKKNLYENPLYVEDNWFADFGSNNILFKNFPHFTWKKVVREVLSTYETELIMRGHPFGNEELKSEIADYLYRNRGITVSPELIVIGAGIEFLYNRLINVLPSSSTYAVENPGYKKIPKLYNSFSLNWKSIDMDDEGINMRDLETVNPNIVHVSPEHHYPLGTFMPLKRRQELLAWGCGAANRYIIEDDFDCEFRYGSKPMPALKSLDVCEKVIYMNTFSKTLSPAIRISYMVLPEKLMRKYIESTYFFTNSASTLEQLALALFIKKGYFERHIRRIKKLYRQEGETLREILLTNKDIPIISLSETQNGTHILVKLRTELSDDEVREKTAKKGVQVNFLSDFCTKLEAKYEHTLILNFSDLDEDTQKEAISRLGSVFTVTT</sequence>
<gene>
    <name evidence="7" type="ORF">GCWU0000282_002009</name>
</gene>
<dbReference type="CDD" id="cd07377">
    <property type="entry name" value="WHTH_GntR"/>
    <property type="match status" value="1"/>
</dbReference>
<dbReference type="EMBL" id="ACIL03000013">
    <property type="protein sequence ID" value="ESL03135.1"/>
    <property type="molecule type" value="Genomic_DNA"/>
</dbReference>
<dbReference type="SUPFAM" id="SSF46785">
    <property type="entry name" value="Winged helix' DNA-binding domain"/>
    <property type="match status" value="1"/>
</dbReference>
<organism evidence="7 8">
    <name type="scientific">Catonella morbi ATCC 51271</name>
    <dbReference type="NCBI Taxonomy" id="592026"/>
    <lineage>
        <taxon>Bacteria</taxon>
        <taxon>Bacillati</taxon>
        <taxon>Bacillota</taxon>
        <taxon>Clostridia</taxon>
        <taxon>Lachnospirales</taxon>
        <taxon>Lachnospiraceae</taxon>
        <taxon>Catonella</taxon>
    </lineage>
</organism>
<proteinExistence type="inferred from homology"/>
<dbReference type="PANTHER" id="PTHR46577:SF1">
    <property type="entry name" value="HTH-TYPE TRANSCRIPTIONAL REGULATORY PROTEIN GABR"/>
    <property type="match status" value="1"/>
</dbReference>
<dbReference type="PROSITE" id="PS50949">
    <property type="entry name" value="HTH_GNTR"/>
    <property type="match status" value="1"/>
</dbReference>
<dbReference type="Proteomes" id="UP000018227">
    <property type="component" value="Unassembled WGS sequence"/>
</dbReference>
<dbReference type="InterPro" id="IPR015421">
    <property type="entry name" value="PyrdxlP-dep_Trfase_major"/>
</dbReference>
<keyword evidence="3" id="KW-0805">Transcription regulation</keyword>
<evidence type="ECO:0000313" key="8">
    <source>
        <dbReference type="Proteomes" id="UP000018227"/>
    </source>
</evidence>
<dbReference type="OrthoDB" id="9808770at2"/>
<evidence type="ECO:0000256" key="5">
    <source>
        <dbReference type="ARBA" id="ARBA00023163"/>
    </source>
</evidence>
<evidence type="ECO:0000256" key="1">
    <source>
        <dbReference type="ARBA" id="ARBA00005384"/>
    </source>
</evidence>
<dbReference type="InterPro" id="IPR036388">
    <property type="entry name" value="WH-like_DNA-bd_sf"/>
</dbReference>
<dbReference type="SUPFAM" id="SSF53383">
    <property type="entry name" value="PLP-dependent transferases"/>
    <property type="match status" value="1"/>
</dbReference>
<evidence type="ECO:0000313" key="7">
    <source>
        <dbReference type="EMBL" id="ESL03135.1"/>
    </source>
</evidence>
<keyword evidence="8" id="KW-1185">Reference proteome</keyword>
<dbReference type="RefSeq" id="WP_023354877.1">
    <property type="nucleotide sequence ID" value="NZ_KI535368.1"/>
</dbReference>
<dbReference type="InterPro" id="IPR015424">
    <property type="entry name" value="PyrdxlP-dep_Trfase"/>
</dbReference>
<dbReference type="eggNOG" id="COG1167">
    <property type="taxonomic scope" value="Bacteria"/>
</dbReference>
<protein>
    <submittedName>
        <fullName evidence="7">Transcriptional regulator, GntR family</fullName>
    </submittedName>
</protein>
<dbReference type="Gene3D" id="1.10.10.10">
    <property type="entry name" value="Winged helix-like DNA-binding domain superfamily/Winged helix DNA-binding domain"/>
    <property type="match status" value="1"/>
</dbReference>
<dbReference type="AlphaFoldDB" id="V2Z881"/>
<keyword evidence="2" id="KW-0663">Pyridoxal phosphate</keyword>
<keyword evidence="4" id="KW-0238">DNA-binding</keyword>
<reference evidence="7 8" key="1">
    <citation type="submission" date="2013-06" db="EMBL/GenBank/DDBJ databases">
        <authorList>
            <person name="Weinstock G."/>
            <person name="Sodergren E."/>
            <person name="Clifton S."/>
            <person name="Fulton L."/>
            <person name="Fulton B."/>
            <person name="Courtney L."/>
            <person name="Fronick C."/>
            <person name="Harrison M."/>
            <person name="Strong C."/>
            <person name="Farmer C."/>
            <person name="Delahaunty K."/>
            <person name="Markovic C."/>
            <person name="Hall O."/>
            <person name="Minx P."/>
            <person name="Tomlinson C."/>
            <person name="Mitreva M."/>
            <person name="Nelson J."/>
            <person name="Hou S."/>
            <person name="Wollam A."/>
            <person name="Pepin K.H."/>
            <person name="Johnson M."/>
            <person name="Bhonagiri V."/>
            <person name="Nash W.E."/>
            <person name="Warren W."/>
            <person name="Chinwalla A."/>
            <person name="Mardis E.R."/>
            <person name="Wilson R.K."/>
        </authorList>
    </citation>
    <scope>NUCLEOTIDE SEQUENCE [LARGE SCALE GENOMIC DNA]</scope>
    <source>
        <strain evidence="7 8">ATCC 51271</strain>
    </source>
</reference>
<dbReference type="GO" id="GO:0003700">
    <property type="term" value="F:DNA-binding transcription factor activity"/>
    <property type="evidence" value="ECO:0007669"/>
    <property type="project" value="InterPro"/>
</dbReference>
<name>V2Z881_9FIRM</name>
<dbReference type="PANTHER" id="PTHR46577">
    <property type="entry name" value="HTH-TYPE TRANSCRIPTIONAL REGULATORY PROTEIN GABR"/>
    <property type="match status" value="1"/>
</dbReference>
<keyword evidence="5" id="KW-0804">Transcription</keyword>
<dbReference type="InterPro" id="IPR036390">
    <property type="entry name" value="WH_DNA-bd_sf"/>
</dbReference>
<dbReference type="GO" id="GO:0003677">
    <property type="term" value="F:DNA binding"/>
    <property type="evidence" value="ECO:0007669"/>
    <property type="project" value="UniProtKB-KW"/>
</dbReference>
<dbReference type="SMART" id="SM00345">
    <property type="entry name" value="HTH_GNTR"/>
    <property type="match status" value="1"/>
</dbReference>
<dbReference type="InterPro" id="IPR051446">
    <property type="entry name" value="HTH_trans_reg/aminotransferase"/>
</dbReference>
<dbReference type="InterPro" id="IPR004839">
    <property type="entry name" value="Aminotransferase_I/II_large"/>
</dbReference>
<evidence type="ECO:0000256" key="2">
    <source>
        <dbReference type="ARBA" id="ARBA00022898"/>
    </source>
</evidence>
<dbReference type="Gene3D" id="3.40.640.10">
    <property type="entry name" value="Type I PLP-dependent aspartate aminotransferase-like (Major domain)"/>
    <property type="match status" value="1"/>
</dbReference>
<dbReference type="Pfam" id="PF00392">
    <property type="entry name" value="GntR"/>
    <property type="match status" value="1"/>
</dbReference>
<comment type="similarity">
    <text evidence="1">In the C-terminal section; belongs to the class-I pyridoxal-phosphate-dependent aminotransferase family.</text>
</comment>
<evidence type="ECO:0000259" key="6">
    <source>
        <dbReference type="PROSITE" id="PS50949"/>
    </source>
</evidence>
<dbReference type="GO" id="GO:0030170">
    <property type="term" value="F:pyridoxal phosphate binding"/>
    <property type="evidence" value="ECO:0007669"/>
    <property type="project" value="InterPro"/>
</dbReference>
<feature type="domain" description="HTH gntR-type" evidence="6">
    <location>
        <begin position="12"/>
        <end position="80"/>
    </location>
</feature>
<dbReference type="InterPro" id="IPR000524">
    <property type="entry name" value="Tscrpt_reg_HTH_GntR"/>
</dbReference>
<dbReference type="CDD" id="cd00609">
    <property type="entry name" value="AAT_like"/>
    <property type="match status" value="1"/>
</dbReference>
<evidence type="ECO:0000256" key="3">
    <source>
        <dbReference type="ARBA" id="ARBA00023015"/>
    </source>
</evidence>
<evidence type="ECO:0000256" key="4">
    <source>
        <dbReference type="ARBA" id="ARBA00023125"/>
    </source>
</evidence>